<dbReference type="GO" id="GO:0008881">
    <property type="term" value="F:glutamate racemase activity"/>
    <property type="evidence" value="ECO:0007669"/>
    <property type="project" value="UniProtKB-UniRule"/>
</dbReference>
<comment type="caution">
    <text evidence="8">The sequence shown here is derived from an EMBL/GenBank/DDBJ whole genome shotgun (WGS) entry which is preliminary data.</text>
</comment>
<dbReference type="PANTHER" id="PTHR21198:SF2">
    <property type="entry name" value="GLUTAMATE RACEMASE"/>
    <property type="match status" value="1"/>
</dbReference>
<dbReference type="InterPro" id="IPR015942">
    <property type="entry name" value="Asp/Glu/hydantoin_racemase"/>
</dbReference>
<comment type="similarity">
    <text evidence="7">Belongs to the aspartate/glutamate racemases family.</text>
</comment>
<comment type="pathway">
    <text evidence="7">Cell wall biogenesis; peptidoglycan biosynthesis.</text>
</comment>
<feature type="binding site" evidence="7">
    <location>
        <begin position="42"/>
        <end position="43"/>
    </location>
    <ligand>
        <name>substrate</name>
    </ligand>
</feature>
<evidence type="ECO:0000313" key="8">
    <source>
        <dbReference type="EMBL" id="TGJ75854.1"/>
    </source>
</evidence>
<evidence type="ECO:0000313" key="9">
    <source>
        <dbReference type="Proteomes" id="UP000297714"/>
    </source>
</evidence>
<dbReference type="HAMAP" id="MF_00258">
    <property type="entry name" value="Glu_racemase"/>
    <property type="match status" value="1"/>
</dbReference>
<name>A0A4Z0XWU6_9FIRM</name>
<sequence length="270" mass="29237">MDNRPIGVFDSGLGGLTAVKELLRILPKENIVYFGDTGRVPYGSRSRETIMKYAKQDMAFLQSKNVKMIIAACGTVSSVASGIGDNLSLPFTGVLKPTAAAAAAVTKNKRIGIIGTTATIRSGSYRRELQAVDPRIEVFEKDCPLFVPLVENGFINDGEEVTRLVAERYLAPLKEAEIDTLIMGCTHYPIIRSIISGVLGSGVTLIDSGRETALFCAETLKAKGLLSSRPEEGDCSFFVSDRVEGFSQIAGIFLGRNIKHEVSHVDIDLY</sequence>
<dbReference type="InterPro" id="IPR001920">
    <property type="entry name" value="Asp/Glu_race"/>
</dbReference>
<comment type="caution">
    <text evidence="7">Lacks conserved residue(s) required for the propagation of feature annotation.</text>
</comment>
<dbReference type="PANTHER" id="PTHR21198">
    <property type="entry name" value="GLUTAMATE RACEMASE"/>
    <property type="match status" value="1"/>
</dbReference>
<evidence type="ECO:0000256" key="6">
    <source>
        <dbReference type="ARBA" id="ARBA00023316"/>
    </source>
</evidence>
<accession>A0A4Z0XWU6</accession>
<dbReference type="Proteomes" id="UP000297714">
    <property type="component" value="Unassembled WGS sequence"/>
</dbReference>
<gene>
    <name evidence="8" type="primary">racE</name>
    <name evidence="7" type="synonym">murI</name>
    <name evidence="8" type="ORF">CAGA_20610</name>
</gene>
<dbReference type="EC" id="5.1.1.3" evidence="2 7"/>
<dbReference type="UniPathway" id="UPA00219"/>
<feature type="active site" description="Proton donor/acceptor" evidence="7">
    <location>
        <position position="185"/>
    </location>
</feature>
<dbReference type="InterPro" id="IPR033134">
    <property type="entry name" value="Asp/Glu_racemase_AS_2"/>
</dbReference>
<evidence type="ECO:0000256" key="5">
    <source>
        <dbReference type="ARBA" id="ARBA00023235"/>
    </source>
</evidence>
<dbReference type="GO" id="GO:0009252">
    <property type="term" value="P:peptidoglycan biosynthetic process"/>
    <property type="evidence" value="ECO:0007669"/>
    <property type="project" value="UniProtKB-UniRule"/>
</dbReference>
<evidence type="ECO:0000256" key="3">
    <source>
        <dbReference type="ARBA" id="ARBA00022960"/>
    </source>
</evidence>
<dbReference type="RefSeq" id="WP_135660478.1">
    <property type="nucleotide sequence ID" value="NZ_SRMQ01000010.1"/>
</dbReference>
<dbReference type="Pfam" id="PF01177">
    <property type="entry name" value="Asp_Glu_race"/>
    <property type="match status" value="1"/>
</dbReference>
<dbReference type="Gene3D" id="3.40.50.1860">
    <property type="match status" value="2"/>
</dbReference>
<proteinExistence type="inferred from homology"/>
<feature type="active site" description="Proton donor/acceptor" evidence="7">
    <location>
        <position position="73"/>
    </location>
</feature>
<dbReference type="NCBIfam" id="TIGR00067">
    <property type="entry name" value="glut_race"/>
    <property type="match status" value="1"/>
</dbReference>
<keyword evidence="9" id="KW-1185">Reference proteome</keyword>
<keyword evidence="4 7" id="KW-0573">Peptidoglycan synthesis</keyword>
<evidence type="ECO:0000256" key="2">
    <source>
        <dbReference type="ARBA" id="ARBA00013090"/>
    </source>
</evidence>
<reference evidence="8 9" key="1">
    <citation type="submission" date="2019-04" db="EMBL/GenBank/DDBJ databases">
        <authorList>
            <person name="Poehlein A."/>
            <person name="Bengelsdorf F.R."/>
            <person name="Duerre P."/>
            <person name="Daniel R."/>
        </authorList>
    </citation>
    <scope>NUCLEOTIDE SEQUENCE [LARGE SCALE GENOMIC DNA]</scope>
    <source>
        <strain evidence="8 9">BS-1</strain>
    </source>
</reference>
<dbReference type="FunFam" id="3.40.50.1860:FF:000001">
    <property type="entry name" value="Glutamate racemase"/>
    <property type="match status" value="1"/>
</dbReference>
<dbReference type="AlphaFoldDB" id="A0A4Z0XWU6"/>
<dbReference type="EMBL" id="SRMQ01000010">
    <property type="protein sequence ID" value="TGJ75854.1"/>
    <property type="molecule type" value="Genomic_DNA"/>
</dbReference>
<dbReference type="InterPro" id="IPR004391">
    <property type="entry name" value="Glu_race"/>
</dbReference>
<keyword evidence="6 7" id="KW-0961">Cell wall biogenesis/degradation</keyword>
<dbReference type="PROSITE" id="PS00924">
    <property type="entry name" value="ASP_GLU_RACEMASE_2"/>
    <property type="match status" value="1"/>
</dbReference>
<dbReference type="SUPFAM" id="SSF53681">
    <property type="entry name" value="Aspartate/glutamate racemase"/>
    <property type="match status" value="2"/>
</dbReference>
<keyword evidence="3 7" id="KW-0133">Cell shape</keyword>
<protein>
    <recommendedName>
        <fullName evidence="2 7">Glutamate racemase</fullName>
        <ecNumber evidence="2 7">5.1.1.3</ecNumber>
    </recommendedName>
</protein>
<organism evidence="8 9">
    <name type="scientific">Caproiciproducens galactitolivorans</name>
    <dbReference type="NCBI Taxonomy" id="642589"/>
    <lineage>
        <taxon>Bacteria</taxon>
        <taxon>Bacillati</taxon>
        <taxon>Bacillota</taxon>
        <taxon>Clostridia</taxon>
        <taxon>Eubacteriales</taxon>
        <taxon>Acutalibacteraceae</taxon>
        <taxon>Caproiciproducens</taxon>
    </lineage>
</organism>
<evidence type="ECO:0000256" key="1">
    <source>
        <dbReference type="ARBA" id="ARBA00001602"/>
    </source>
</evidence>
<evidence type="ECO:0000256" key="4">
    <source>
        <dbReference type="ARBA" id="ARBA00022984"/>
    </source>
</evidence>
<feature type="binding site" evidence="7">
    <location>
        <begin position="186"/>
        <end position="187"/>
    </location>
    <ligand>
        <name>substrate</name>
    </ligand>
</feature>
<evidence type="ECO:0000256" key="7">
    <source>
        <dbReference type="HAMAP-Rule" id="MF_00258"/>
    </source>
</evidence>
<keyword evidence="5 7" id="KW-0413">Isomerase</keyword>
<comment type="function">
    <text evidence="7">Provides the (R)-glutamate required for cell wall biosynthesis.</text>
</comment>
<comment type="catalytic activity">
    <reaction evidence="1 7">
        <text>L-glutamate = D-glutamate</text>
        <dbReference type="Rhea" id="RHEA:12813"/>
        <dbReference type="ChEBI" id="CHEBI:29985"/>
        <dbReference type="ChEBI" id="CHEBI:29986"/>
        <dbReference type="EC" id="5.1.1.3"/>
    </reaction>
</comment>
<feature type="binding site" evidence="7">
    <location>
        <begin position="10"/>
        <end position="11"/>
    </location>
    <ligand>
        <name>substrate</name>
    </ligand>
</feature>
<dbReference type="OrthoDB" id="9801055at2"/>
<dbReference type="GO" id="GO:0071555">
    <property type="term" value="P:cell wall organization"/>
    <property type="evidence" value="ECO:0007669"/>
    <property type="project" value="UniProtKB-KW"/>
</dbReference>
<dbReference type="GO" id="GO:0008360">
    <property type="term" value="P:regulation of cell shape"/>
    <property type="evidence" value="ECO:0007669"/>
    <property type="project" value="UniProtKB-KW"/>
</dbReference>